<keyword evidence="2" id="KW-0560">Oxidoreductase</keyword>
<gene>
    <name evidence="4" type="ORF">FC24_GL001135</name>
</gene>
<dbReference type="PANTHER" id="PTHR44196">
    <property type="entry name" value="DEHYDROGENASE/REDUCTASE SDR FAMILY MEMBER 7B"/>
    <property type="match status" value="1"/>
</dbReference>
<dbReference type="PRINTS" id="PR00080">
    <property type="entry name" value="SDRFAMILY"/>
</dbReference>
<comment type="caution">
    <text evidence="4">The sequence shown here is derived from an EMBL/GenBank/DDBJ whole genome shotgun (WGS) entry which is preliminary data.</text>
</comment>
<reference evidence="4 5" key="1">
    <citation type="journal article" date="2015" name="Genome Announc.">
        <title>Expanding the biotechnology potential of lactobacilli through comparative genomics of 213 strains and associated genera.</title>
        <authorList>
            <person name="Sun Z."/>
            <person name="Harris H.M."/>
            <person name="McCann A."/>
            <person name="Guo C."/>
            <person name="Argimon S."/>
            <person name="Zhang W."/>
            <person name="Yang X."/>
            <person name="Jeffery I.B."/>
            <person name="Cooney J.C."/>
            <person name="Kagawa T.F."/>
            <person name="Liu W."/>
            <person name="Song Y."/>
            <person name="Salvetti E."/>
            <person name="Wrobel A."/>
            <person name="Rasinkangas P."/>
            <person name="Parkhill J."/>
            <person name="Rea M.C."/>
            <person name="O'Sullivan O."/>
            <person name="Ritari J."/>
            <person name="Douillard F.P."/>
            <person name="Paul Ross R."/>
            <person name="Yang R."/>
            <person name="Briner A.E."/>
            <person name="Felis G.E."/>
            <person name="de Vos W.M."/>
            <person name="Barrangou R."/>
            <person name="Klaenhammer T.R."/>
            <person name="Caufield P.W."/>
            <person name="Cui Y."/>
            <person name="Zhang H."/>
            <person name="O'Toole P.W."/>
        </authorList>
    </citation>
    <scope>NUCLEOTIDE SEQUENCE [LARGE SCALE GENOMIC DNA]</scope>
    <source>
        <strain evidence="4 5">DSM 20253</strain>
    </source>
</reference>
<dbReference type="STRING" id="1423796.FC24_GL001135"/>
<dbReference type="InterPro" id="IPR002347">
    <property type="entry name" value="SDR_fam"/>
</dbReference>
<dbReference type="SUPFAM" id="SSF51735">
    <property type="entry name" value="NAD(P)-binding Rossmann-fold domains"/>
    <property type="match status" value="1"/>
</dbReference>
<dbReference type="PIRSF" id="PIRSF000126">
    <property type="entry name" value="11-beta-HSD1"/>
    <property type="match status" value="1"/>
</dbReference>
<dbReference type="Pfam" id="PF00106">
    <property type="entry name" value="adh_short"/>
    <property type="match status" value="1"/>
</dbReference>
<organism evidence="4 5">
    <name type="scientific">Loigolactobacillus rennini DSM 20253</name>
    <dbReference type="NCBI Taxonomy" id="1423796"/>
    <lineage>
        <taxon>Bacteria</taxon>
        <taxon>Bacillati</taxon>
        <taxon>Bacillota</taxon>
        <taxon>Bacilli</taxon>
        <taxon>Lactobacillales</taxon>
        <taxon>Lactobacillaceae</taxon>
        <taxon>Loigolactobacillus</taxon>
    </lineage>
</organism>
<dbReference type="Proteomes" id="UP000051638">
    <property type="component" value="Unassembled WGS sequence"/>
</dbReference>
<dbReference type="PANTHER" id="PTHR44196:SF1">
    <property type="entry name" value="DEHYDROGENASE_REDUCTASE SDR FAMILY MEMBER 7B"/>
    <property type="match status" value="1"/>
</dbReference>
<evidence type="ECO:0000313" key="5">
    <source>
        <dbReference type="Proteomes" id="UP000051638"/>
    </source>
</evidence>
<keyword evidence="5" id="KW-1185">Reference proteome</keyword>
<evidence type="ECO:0000256" key="3">
    <source>
        <dbReference type="RuleBase" id="RU000363"/>
    </source>
</evidence>
<dbReference type="PROSITE" id="PS00061">
    <property type="entry name" value="ADH_SHORT"/>
    <property type="match status" value="1"/>
</dbReference>
<dbReference type="PATRIC" id="fig|1423796.3.peg.1159"/>
<dbReference type="InterPro" id="IPR036291">
    <property type="entry name" value="NAD(P)-bd_dom_sf"/>
</dbReference>
<sequence length="264" mass="28503">MQHLTNKTVLITGASSGLGQALAYAAAGRGANLVLCARRQEKLQLVAAHARAISGRHAYAVRIDLTQPAQLNALMAFIKRQVGPIDVLINNAGIGYFERALDLPAAKLEALFQLDVISLIQLTQKIGLTMAGLRRGTIVNIASQAGKLVTPKASAYAAAKAAVIAYSNGLRMELRPLHIHVLTVNPGPIATDFATIADPSGQYARAVANIALDPHRLAERIVQAIEHQRRELNVPWPMTVAAQLRQLFPAIVDRIIMNPVFNRK</sequence>
<dbReference type="AlphaFoldDB" id="A0A0R2D9W1"/>
<dbReference type="RefSeq" id="WP_057872918.1">
    <property type="nucleotide sequence ID" value="NZ_AYYI01000003.1"/>
</dbReference>
<dbReference type="GO" id="GO:0016491">
    <property type="term" value="F:oxidoreductase activity"/>
    <property type="evidence" value="ECO:0007669"/>
    <property type="project" value="UniProtKB-KW"/>
</dbReference>
<protein>
    <submittedName>
        <fullName evidence="4">Metabolite dehydrogenase, NAD-binding protein</fullName>
    </submittedName>
</protein>
<dbReference type="GO" id="GO:0016020">
    <property type="term" value="C:membrane"/>
    <property type="evidence" value="ECO:0007669"/>
    <property type="project" value="TreeGrafter"/>
</dbReference>
<dbReference type="InterPro" id="IPR020904">
    <property type="entry name" value="Sc_DH/Rdtase_CS"/>
</dbReference>
<dbReference type="PRINTS" id="PR00081">
    <property type="entry name" value="GDHRDH"/>
</dbReference>
<dbReference type="EMBL" id="AYYI01000003">
    <property type="protein sequence ID" value="KRN00147.1"/>
    <property type="molecule type" value="Genomic_DNA"/>
</dbReference>
<name>A0A0R2D9W1_9LACO</name>
<dbReference type="Gene3D" id="3.40.50.720">
    <property type="entry name" value="NAD(P)-binding Rossmann-like Domain"/>
    <property type="match status" value="1"/>
</dbReference>
<accession>A0A0R2D9W1</accession>
<evidence type="ECO:0000256" key="2">
    <source>
        <dbReference type="ARBA" id="ARBA00023002"/>
    </source>
</evidence>
<evidence type="ECO:0000256" key="1">
    <source>
        <dbReference type="ARBA" id="ARBA00006484"/>
    </source>
</evidence>
<evidence type="ECO:0000313" key="4">
    <source>
        <dbReference type="EMBL" id="KRN00147.1"/>
    </source>
</evidence>
<dbReference type="OrthoDB" id="9793345at2"/>
<proteinExistence type="inferred from homology"/>
<comment type="similarity">
    <text evidence="1 3">Belongs to the short-chain dehydrogenases/reductases (SDR) family.</text>
</comment>